<gene>
    <name evidence="2" type="ORF">EIP75_18685</name>
</gene>
<keyword evidence="3" id="KW-1185">Reference proteome</keyword>
<dbReference type="OrthoDB" id="823440at2"/>
<dbReference type="SUPFAM" id="SSF53448">
    <property type="entry name" value="Nucleotide-diphospho-sugar transferases"/>
    <property type="match status" value="1"/>
</dbReference>
<dbReference type="InterPro" id="IPR029063">
    <property type="entry name" value="SAM-dependent_MTases_sf"/>
</dbReference>
<dbReference type="SUPFAM" id="SSF53335">
    <property type="entry name" value="S-adenosyl-L-methionine-dependent methyltransferases"/>
    <property type="match status" value="1"/>
</dbReference>
<dbReference type="InterPro" id="IPR029044">
    <property type="entry name" value="Nucleotide-diphossugar_trans"/>
</dbReference>
<feature type="domain" description="Glycosyltransferase 2-like" evidence="1">
    <location>
        <begin position="12"/>
        <end position="144"/>
    </location>
</feature>
<reference evidence="2 3" key="1">
    <citation type="submission" date="2018-12" db="EMBL/GenBank/DDBJ databases">
        <title>The whole draft genome of Aquabacterium sp. SJQ9.</title>
        <authorList>
            <person name="Sun L."/>
            <person name="Gao X."/>
            <person name="Chen W."/>
            <person name="Huang K."/>
        </authorList>
    </citation>
    <scope>NUCLEOTIDE SEQUENCE [LARGE SCALE GENOMIC DNA]</scope>
    <source>
        <strain evidence="2 3">SJQ9</strain>
    </source>
</reference>
<dbReference type="GO" id="GO:0016740">
    <property type="term" value="F:transferase activity"/>
    <property type="evidence" value="ECO:0007669"/>
    <property type="project" value="UniProtKB-KW"/>
</dbReference>
<dbReference type="Proteomes" id="UP000269265">
    <property type="component" value="Unassembled WGS sequence"/>
</dbReference>
<dbReference type="Gene3D" id="3.90.550.10">
    <property type="entry name" value="Spore Coat Polysaccharide Biosynthesis Protein SpsA, Chain A"/>
    <property type="match status" value="1"/>
</dbReference>
<evidence type="ECO:0000259" key="1">
    <source>
        <dbReference type="Pfam" id="PF00535"/>
    </source>
</evidence>
<evidence type="ECO:0000313" key="3">
    <source>
        <dbReference type="Proteomes" id="UP000269265"/>
    </source>
</evidence>
<name>A0A426V7N3_9BURK</name>
<accession>A0A426V7N3</accession>
<dbReference type="EMBL" id="RSED01000018">
    <property type="protein sequence ID" value="RRS02800.1"/>
    <property type="molecule type" value="Genomic_DNA"/>
</dbReference>
<protein>
    <submittedName>
        <fullName evidence="2">Glycosyltransferase</fullName>
    </submittedName>
</protein>
<dbReference type="Gene3D" id="3.40.50.150">
    <property type="entry name" value="Vaccinia Virus protein VP39"/>
    <property type="match status" value="1"/>
</dbReference>
<dbReference type="InterPro" id="IPR001173">
    <property type="entry name" value="Glyco_trans_2-like"/>
</dbReference>
<dbReference type="RefSeq" id="WP_125244807.1">
    <property type="nucleotide sequence ID" value="NZ_RSED01000018.1"/>
</dbReference>
<sequence>MLEKSQAVRGLVFVCARDAEPYVERCLLGLAAQRSADFDVLFIDDASSDRTAALARALLQAHFAGRHTLVSSTERKGKARHAFEQLPGRTDADFIAVLDGDDELVDPDILGDLAHAYGDGFDVVWTNFVTDTGVDGGNGPLDPFDSPRSQGWQTSHFFSCRQALLARVPAAYFQDEQGQWLDCACDFAIAYPVLDQTRRYLYLPRTSYRYTTLNPLSHHLQGEPSGSLSSPRQRAAAATVLAKPPLPCWRPVHSHQVAMNHGLAVKLQQVHVDVAQCFARLESLEQQVREAPFVHLAMERLVRSEDIPLGWLRESGAWALDVGLLDHLADTMNRYQHPRVLEFGSGRGSKMLARLVANRGGRLVCVEHDPAWAARTGGEFAAHGLDAHAQVVHRPLVDTEFMGQPGLFYDMGFLAETDAFDIVIVDGPPARTCELARLPALPAVAAHLSAQGFHVYLDDHERAEEQEIVRRWLVAAPELQARALSFGKGVCEITPGA</sequence>
<organism evidence="2 3">
    <name type="scientific">Aquabacterium soli</name>
    <dbReference type="NCBI Taxonomy" id="2493092"/>
    <lineage>
        <taxon>Bacteria</taxon>
        <taxon>Pseudomonadati</taxon>
        <taxon>Pseudomonadota</taxon>
        <taxon>Betaproteobacteria</taxon>
        <taxon>Burkholderiales</taxon>
        <taxon>Aquabacterium</taxon>
    </lineage>
</organism>
<dbReference type="AlphaFoldDB" id="A0A426V7N3"/>
<comment type="caution">
    <text evidence="2">The sequence shown here is derived from an EMBL/GenBank/DDBJ whole genome shotgun (WGS) entry which is preliminary data.</text>
</comment>
<proteinExistence type="predicted"/>
<keyword evidence="2" id="KW-0808">Transferase</keyword>
<dbReference type="CDD" id="cd00761">
    <property type="entry name" value="Glyco_tranf_GTA_type"/>
    <property type="match status" value="1"/>
</dbReference>
<dbReference type="Pfam" id="PF00535">
    <property type="entry name" value="Glycos_transf_2"/>
    <property type="match status" value="1"/>
</dbReference>
<evidence type="ECO:0000313" key="2">
    <source>
        <dbReference type="EMBL" id="RRS02800.1"/>
    </source>
</evidence>